<dbReference type="PANTHER" id="PTHR43283">
    <property type="entry name" value="BETA-LACTAMASE-RELATED"/>
    <property type="match status" value="1"/>
</dbReference>
<sequence length="510" mass="55267">MSTSPQPSPLTSPSTPAPSTQAPTVPPFERATPESQGVDPAAINAFLDSVQDAEGIEPHSLIIVRHDRIISEGWWGPYGPDHVHLLYSLSKSFTSTAAGLAQAEGLLSLDDKVVDIFPEHADAVVDPRSNELTLRQLVRMATGHREDALERAYRNSPDDLVRGFLSVPLDEDPGTIFCYNNVATFVVGAAVQKRSGQSLVDFLAPRLFQPLGIDSCYWQTDNRGRNLGFSGLHLTTGSIARFGRLIIDGGRIGDRQLLDPQWLAEATSYQTDNSSQENPDWSQGYGYQFWMARHGFRGDGAYGQFCVVLPEQDAVVAITSASSDMQGILDRIWEHLLPAFGDQPQPADDNADAALAERLAGLTLTPVGAEDWQPQPIPEPVNNPATNRDPVRVIKVDQDGDVITLTLDHDQQAVGAPLRPSTDDVVQLEINCGVGHWVANTIAIGDHTLACSGSAVAGSDGTIDAELSFINTPHRLRLRHTADGTRSGWITEPLGEPYPENLAIKLVDLS</sequence>
<feature type="compositionally biased region" description="Pro residues" evidence="1">
    <location>
        <begin position="1"/>
        <end position="10"/>
    </location>
</feature>
<evidence type="ECO:0000256" key="1">
    <source>
        <dbReference type="SAM" id="MobiDB-lite"/>
    </source>
</evidence>
<dbReference type="InterPro" id="IPR001466">
    <property type="entry name" value="Beta-lactam-related"/>
</dbReference>
<organism evidence="3 4">
    <name type="scientific">Microlunatus endophyticus</name>
    <dbReference type="NCBI Taxonomy" id="1716077"/>
    <lineage>
        <taxon>Bacteria</taxon>
        <taxon>Bacillati</taxon>
        <taxon>Actinomycetota</taxon>
        <taxon>Actinomycetes</taxon>
        <taxon>Propionibacteriales</taxon>
        <taxon>Propionibacteriaceae</taxon>
        <taxon>Microlunatus</taxon>
    </lineage>
</organism>
<dbReference type="InterPro" id="IPR050789">
    <property type="entry name" value="Diverse_Enzym_Activities"/>
</dbReference>
<keyword evidence="4" id="KW-1185">Reference proteome</keyword>
<protein>
    <recommendedName>
        <fullName evidence="2">Beta-lactamase-related domain-containing protein</fullName>
    </recommendedName>
</protein>
<dbReference type="AlphaFoldDB" id="A0A917S1U8"/>
<dbReference type="Pfam" id="PF00144">
    <property type="entry name" value="Beta-lactamase"/>
    <property type="match status" value="1"/>
</dbReference>
<dbReference type="Gene3D" id="3.40.710.10">
    <property type="entry name" value="DD-peptidase/beta-lactamase superfamily"/>
    <property type="match status" value="1"/>
</dbReference>
<dbReference type="RefSeq" id="WP_188893736.1">
    <property type="nucleotide sequence ID" value="NZ_BMMZ01000001.1"/>
</dbReference>
<reference evidence="3" key="2">
    <citation type="submission" date="2020-09" db="EMBL/GenBank/DDBJ databases">
        <authorList>
            <person name="Sun Q."/>
            <person name="Zhou Y."/>
        </authorList>
    </citation>
    <scope>NUCLEOTIDE SEQUENCE</scope>
    <source>
        <strain evidence="3">CGMCC 4.7306</strain>
    </source>
</reference>
<dbReference type="PANTHER" id="PTHR43283:SF7">
    <property type="entry name" value="BETA-LACTAMASE-RELATED DOMAIN-CONTAINING PROTEIN"/>
    <property type="match status" value="1"/>
</dbReference>
<dbReference type="Proteomes" id="UP000613840">
    <property type="component" value="Unassembled WGS sequence"/>
</dbReference>
<proteinExistence type="predicted"/>
<evidence type="ECO:0000259" key="2">
    <source>
        <dbReference type="Pfam" id="PF00144"/>
    </source>
</evidence>
<feature type="region of interest" description="Disordered" evidence="1">
    <location>
        <begin position="1"/>
        <end position="35"/>
    </location>
</feature>
<evidence type="ECO:0000313" key="4">
    <source>
        <dbReference type="Proteomes" id="UP000613840"/>
    </source>
</evidence>
<dbReference type="EMBL" id="BMMZ01000001">
    <property type="protein sequence ID" value="GGL51252.1"/>
    <property type="molecule type" value="Genomic_DNA"/>
</dbReference>
<evidence type="ECO:0000313" key="3">
    <source>
        <dbReference type="EMBL" id="GGL51252.1"/>
    </source>
</evidence>
<reference evidence="3" key="1">
    <citation type="journal article" date="2014" name="Int. J. Syst. Evol. Microbiol.">
        <title>Complete genome sequence of Corynebacterium casei LMG S-19264T (=DSM 44701T), isolated from a smear-ripened cheese.</title>
        <authorList>
            <consortium name="US DOE Joint Genome Institute (JGI-PGF)"/>
            <person name="Walter F."/>
            <person name="Albersmeier A."/>
            <person name="Kalinowski J."/>
            <person name="Ruckert C."/>
        </authorList>
    </citation>
    <scope>NUCLEOTIDE SEQUENCE</scope>
    <source>
        <strain evidence="3">CGMCC 4.7306</strain>
    </source>
</reference>
<dbReference type="SUPFAM" id="SSF56601">
    <property type="entry name" value="beta-lactamase/transpeptidase-like"/>
    <property type="match status" value="1"/>
</dbReference>
<feature type="domain" description="Beta-lactamase-related" evidence="2">
    <location>
        <begin position="59"/>
        <end position="324"/>
    </location>
</feature>
<accession>A0A917S1U8</accession>
<name>A0A917S1U8_9ACTN</name>
<feature type="compositionally biased region" description="Low complexity" evidence="1">
    <location>
        <begin position="11"/>
        <end position="23"/>
    </location>
</feature>
<dbReference type="InterPro" id="IPR012338">
    <property type="entry name" value="Beta-lactam/transpept-like"/>
</dbReference>
<gene>
    <name evidence="3" type="ORF">GCM10011575_07010</name>
</gene>
<comment type="caution">
    <text evidence="3">The sequence shown here is derived from an EMBL/GenBank/DDBJ whole genome shotgun (WGS) entry which is preliminary data.</text>
</comment>